<dbReference type="Proteomes" id="UP001464923">
    <property type="component" value="Unassembled WGS sequence"/>
</dbReference>
<evidence type="ECO:0000256" key="1">
    <source>
        <dbReference type="SAM" id="MobiDB-lite"/>
    </source>
</evidence>
<name>A0ABV1JYP0_9PSEU</name>
<evidence type="ECO:0000313" key="3">
    <source>
        <dbReference type="Proteomes" id="UP001464923"/>
    </source>
</evidence>
<feature type="region of interest" description="Disordered" evidence="1">
    <location>
        <begin position="55"/>
        <end position="74"/>
    </location>
</feature>
<proteinExistence type="predicted"/>
<reference evidence="2 3" key="1">
    <citation type="submission" date="2024-03" db="EMBL/GenBank/DDBJ databases">
        <title>Draft genome sequence of Pseudonocardia tropica JCM 19149.</title>
        <authorList>
            <person name="Butdee W."/>
            <person name="Duangmal K."/>
        </authorList>
    </citation>
    <scope>NUCLEOTIDE SEQUENCE [LARGE SCALE GENOMIC DNA]</scope>
    <source>
        <strain evidence="2 3">JCM 19149</strain>
    </source>
</reference>
<accession>A0ABV1JYP0</accession>
<organism evidence="2 3">
    <name type="scientific">Pseudonocardia tropica</name>
    <dbReference type="NCBI Taxonomy" id="681289"/>
    <lineage>
        <taxon>Bacteria</taxon>
        <taxon>Bacillati</taxon>
        <taxon>Actinomycetota</taxon>
        <taxon>Actinomycetes</taxon>
        <taxon>Pseudonocardiales</taxon>
        <taxon>Pseudonocardiaceae</taxon>
        <taxon>Pseudonocardia</taxon>
    </lineage>
</organism>
<keyword evidence="3" id="KW-1185">Reference proteome</keyword>
<feature type="compositionally biased region" description="Basic residues" evidence="1">
    <location>
        <begin position="65"/>
        <end position="74"/>
    </location>
</feature>
<sequence>MDEAGYRAHLDAHRLGLGFDALVFVTVQEAVQDTVQAFESAVDAIEQVVAGRGRPLEHGLAPRPGRVRRWRPTS</sequence>
<gene>
    <name evidence="2" type="ORF">WHI96_19955</name>
</gene>
<protein>
    <submittedName>
        <fullName evidence="2">Uncharacterized protein</fullName>
    </submittedName>
</protein>
<dbReference type="RefSeq" id="WP_345644808.1">
    <property type="nucleotide sequence ID" value="NZ_BAABLY010000027.1"/>
</dbReference>
<comment type="caution">
    <text evidence="2">The sequence shown here is derived from an EMBL/GenBank/DDBJ whole genome shotgun (WGS) entry which is preliminary data.</text>
</comment>
<evidence type="ECO:0000313" key="2">
    <source>
        <dbReference type="EMBL" id="MEQ3541090.1"/>
    </source>
</evidence>
<dbReference type="EMBL" id="JBEDNP010000012">
    <property type="protein sequence ID" value="MEQ3541090.1"/>
    <property type="molecule type" value="Genomic_DNA"/>
</dbReference>